<dbReference type="GO" id="GO:0005524">
    <property type="term" value="F:ATP binding"/>
    <property type="evidence" value="ECO:0007669"/>
    <property type="project" value="UniProtKB-KW"/>
</dbReference>
<keyword evidence="3" id="KW-0813">Transport</keyword>
<dbReference type="Pfam" id="PF08352">
    <property type="entry name" value="oligo_HPY"/>
    <property type="match status" value="2"/>
</dbReference>
<accession>A0A4R6WTM1</accession>
<gene>
    <name evidence="9" type="ORF">A8950_1275</name>
</gene>
<keyword evidence="10" id="KW-1185">Reference proteome</keyword>
<dbReference type="SMART" id="SM00382">
    <property type="entry name" value="AAA"/>
    <property type="match status" value="2"/>
</dbReference>
<sequence length="619" mass="66032">MSSSNKILAVDGLTIGAGGESEVAPVVDRIDLTLAQGSALGIAGESGSGKSTLLLAMMGVVKPGLELRAGTCRFGQLDLFAAPPAALEKLRGGRLALVPQNAGLALTPNIRIGDQIAEVLRYHAGPADQERHNAHIAELLALVRLPDPELLGRRFPHELSGGQLQRVGIAMALAGQPDLLLLDEPTTGLDVTTQLGILELLEDIRRKQGMAMVCVSHDLGVLARLCGDIAIMYAGRLVEQGPATRLLTQPAHPYSRALLASIPRLASAGIPTGIPGRPPAPDQALAGCRFAPRCRHADRTCSDVVPPSRDLTTGHLVACHHPQLGMEPGSAVAKLATRQHPGATEARLLVDGLSVTYQRRGLLPGLRQTQAKRALDRVSLILHRSEILGLVGESGSGKSTLLKALAGLWPVLEGRAVMDEHRDLTEPVQKRDRDSLRRMQLIFQNPDASLNPRHTIREILSQPLRLYFSLSRTEVEARASRLLGDVRLDASYLDRQPAELSGGERQRVAIARAFAAEPDVILCDEITSALDVSVQASVLQIIRELTQEKQVACLFVSHDLAVVNAIADRIAVLYRGQLVELGEARQVCAAPAHTYTRQLLAAVLEPPASGGGTVSGAPA</sequence>
<comment type="similarity">
    <text evidence="2">Belongs to the ABC transporter superfamily.</text>
</comment>
<keyword evidence="5" id="KW-0547">Nucleotide-binding</keyword>
<dbReference type="AlphaFoldDB" id="A0A4R6WTM1"/>
<dbReference type="GO" id="GO:0015833">
    <property type="term" value="P:peptide transport"/>
    <property type="evidence" value="ECO:0007669"/>
    <property type="project" value="InterPro"/>
</dbReference>
<dbReference type="NCBIfam" id="TIGR01727">
    <property type="entry name" value="oligo_HPY"/>
    <property type="match status" value="1"/>
</dbReference>
<dbReference type="SUPFAM" id="SSF52540">
    <property type="entry name" value="P-loop containing nucleoside triphosphate hydrolases"/>
    <property type="match status" value="2"/>
</dbReference>
<evidence type="ECO:0000256" key="4">
    <source>
        <dbReference type="ARBA" id="ARBA00022475"/>
    </source>
</evidence>
<reference evidence="9 10" key="1">
    <citation type="submission" date="2019-03" db="EMBL/GenBank/DDBJ databases">
        <title>Genomic Encyclopedia of Type Strains, Phase III (KMG-III): the genomes of soil and plant-associated and newly described type strains.</title>
        <authorList>
            <person name="Whitman W."/>
        </authorList>
    </citation>
    <scope>NUCLEOTIDE SEQUENCE [LARGE SCALE GENOMIC DNA]</scope>
    <source>
        <strain evidence="9 10">CGMCC 1.7660</strain>
    </source>
</reference>
<evidence type="ECO:0000256" key="2">
    <source>
        <dbReference type="ARBA" id="ARBA00005417"/>
    </source>
</evidence>
<dbReference type="PROSITE" id="PS00211">
    <property type="entry name" value="ABC_TRANSPORTER_1"/>
    <property type="match status" value="2"/>
</dbReference>
<keyword evidence="4" id="KW-1003">Cell membrane</keyword>
<dbReference type="EMBL" id="SNYW01000007">
    <property type="protein sequence ID" value="TDQ82993.1"/>
    <property type="molecule type" value="Genomic_DNA"/>
</dbReference>
<dbReference type="OrthoDB" id="9802264at2"/>
<feature type="domain" description="ABC transporter" evidence="8">
    <location>
        <begin position="8"/>
        <end position="259"/>
    </location>
</feature>
<dbReference type="PANTHER" id="PTHR43297:SF2">
    <property type="entry name" value="DIPEPTIDE TRANSPORT ATP-BINDING PROTEIN DPPD"/>
    <property type="match status" value="1"/>
</dbReference>
<dbReference type="Proteomes" id="UP000295783">
    <property type="component" value="Unassembled WGS sequence"/>
</dbReference>
<protein>
    <submittedName>
        <fullName evidence="9">Peptide/nickel transport system ATP-binding protein</fullName>
    </submittedName>
</protein>
<keyword evidence="7" id="KW-0472">Membrane</keyword>
<feature type="domain" description="ABC transporter" evidence="8">
    <location>
        <begin position="350"/>
        <end position="600"/>
    </location>
</feature>
<evidence type="ECO:0000313" key="9">
    <source>
        <dbReference type="EMBL" id="TDQ82993.1"/>
    </source>
</evidence>
<dbReference type="NCBIfam" id="NF008453">
    <property type="entry name" value="PRK11308.1"/>
    <property type="match status" value="2"/>
</dbReference>
<dbReference type="InterPro" id="IPR003439">
    <property type="entry name" value="ABC_transporter-like_ATP-bd"/>
</dbReference>
<evidence type="ECO:0000259" key="8">
    <source>
        <dbReference type="PROSITE" id="PS50893"/>
    </source>
</evidence>
<dbReference type="CDD" id="cd03257">
    <property type="entry name" value="ABC_NikE_OppD_transporters"/>
    <property type="match status" value="2"/>
</dbReference>
<comment type="subcellular location">
    <subcellularLocation>
        <location evidence="1">Cell inner membrane</location>
        <topology evidence="1">Peripheral membrane protein</topology>
    </subcellularLocation>
</comment>
<dbReference type="Pfam" id="PF00005">
    <property type="entry name" value="ABC_tran"/>
    <property type="match status" value="2"/>
</dbReference>
<evidence type="ECO:0000256" key="6">
    <source>
        <dbReference type="ARBA" id="ARBA00022840"/>
    </source>
</evidence>
<evidence type="ECO:0000256" key="1">
    <source>
        <dbReference type="ARBA" id="ARBA00004417"/>
    </source>
</evidence>
<evidence type="ECO:0000256" key="7">
    <source>
        <dbReference type="ARBA" id="ARBA00023136"/>
    </source>
</evidence>
<dbReference type="RefSeq" id="WP_133612788.1">
    <property type="nucleotide sequence ID" value="NZ_SNYW01000007.1"/>
</dbReference>
<comment type="caution">
    <text evidence="9">The sequence shown here is derived from an EMBL/GenBank/DDBJ whole genome shotgun (WGS) entry which is preliminary data.</text>
</comment>
<dbReference type="GO" id="GO:0005886">
    <property type="term" value="C:plasma membrane"/>
    <property type="evidence" value="ECO:0007669"/>
    <property type="project" value="UniProtKB-SubCell"/>
</dbReference>
<organism evidence="9 10">
    <name type="scientific">Dongia mobilis</name>
    <dbReference type="NCBI Taxonomy" id="578943"/>
    <lineage>
        <taxon>Bacteria</taxon>
        <taxon>Pseudomonadati</taxon>
        <taxon>Pseudomonadota</taxon>
        <taxon>Alphaproteobacteria</taxon>
        <taxon>Rhodospirillales</taxon>
        <taxon>Dongiaceae</taxon>
        <taxon>Dongia</taxon>
    </lineage>
</organism>
<dbReference type="InterPro" id="IPR013563">
    <property type="entry name" value="Oligopep_ABC_C"/>
</dbReference>
<evidence type="ECO:0000313" key="10">
    <source>
        <dbReference type="Proteomes" id="UP000295783"/>
    </source>
</evidence>
<dbReference type="InterPro" id="IPR027417">
    <property type="entry name" value="P-loop_NTPase"/>
</dbReference>
<dbReference type="InterPro" id="IPR003593">
    <property type="entry name" value="AAA+_ATPase"/>
</dbReference>
<dbReference type="Gene3D" id="3.40.50.300">
    <property type="entry name" value="P-loop containing nucleotide triphosphate hydrolases"/>
    <property type="match status" value="2"/>
</dbReference>
<name>A0A4R6WTM1_9PROT</name>
<dbReference type="InterPro" id="IPR017871">
    <property type="entry name" value="ABC_transporter-like_CS"/>
</dbReference>
<dbReference type="PANTHER" id="PTHR43297">
    <property type="entry name" value="OLIGOPEPTIDE TRANSPORT ATP-BINDING PROTEIN APPD"/>
    <property type="match status" value="1"/>
</dbReference>
<proteinExistence type="inferred from homology"/>
<dbReference type="InterPro" id="IPR050388">
    <property type="entry name" value="ABC_Ni/Peptide_Import"/>
</dbReference>
<keyword evidence="6 9" id="KW-0067">ATP-binding</keyword>
<dbReference type="PROSITE" id="PS50893">
    <property type="entry name" value="ABC_TRANSPORTER_2"/>
    <property type="match status" value="2"/>
</dbReference>
<evidence type="ECO:0000256" key="3">
    <source>
        <dbReference type="ARBA" id="ARBA00022448"/>
    </source>
</evidence>
<dbReference type="GO" id="GO:0016887">
    <property type="term" value="F:ATP hydrolysis activity"/>
    <property type="evidence" value="ECO:0007669"/>
    <property type="project" value="InterPro"/>
</dbReference>
<evidence type="ECO:0000256" key="5">
    <source>
        <dbReference type="ARBA" id="ARBA00022741"/>
    </source>
</evidence>